<dbReference type="InterPro" id="IPR023058">
    <property type="entry name" value="PPIase_PpiC_CS"/>
</dbReference>
<feature type="signal peptide" evidence="3">
    <location>
        <begin position="1"/>
        <end position="23"/>
    </location>
</feature>
<dbReference type="EMBL" id="CP007128">
    <property type="protein sequence ID" value="AHG91283.1"/>
    <property type="molecule type" value="Genomic_DNA"/>
</dbReference>
<proteinExistence type="predicted"/>
<dbReference type="AlphaFoldDB" id="W0RP94"/>
<dbReference type="Gene3D" id="3.10.50.40">
    <property type="match status" value="1"/>
</dbReference>
<dbReference type="InParanoid" id="W0RP94"/>
<evidence type="ECO:0000256" key="2">
    <source>
        <dbReference type="SAM" id="MobiDB-lite"/>
    </source>
</evidence>
<sequence length="509" mass="53972">MKRQGILVVAAIAALSACEGALTAHVDTVAKAASNELSIERLGTLLGAAPQIPIQGAQGREVAKNVASLWIDYQLVGAAAARGDSLSDPKVVDKALWAIVAMERIRKLGEQVLAKVPANDTAGYAARYNSGEMLAARHILFSFPTPPGAQPGQPGVTVPQNVKDSVRRKAEAIRAQVNTGNFAQLAQKNSGDPGSAARGGDLGIFPKGAMMPQFEKGVTSLQPGQISPLVETPYGYHIIYRPTYAEVANQFGQAMSGRGRQVAESTYLTGLEAKGKIDVKPDAALWAKSIAADVDGHMKDDKVLATSSAGDLKASRVADWLASLPQSQQMRGQVQQAPDSIVKVFVKQLARNELLLKQADSAKIQLDTAEMNNLRRTFVGAVAQLWAGLGVAPASLKDSAKTDGDREKLAASRIEAYLDKLTQQRAEFVQMPVPVERALREKYEWKMNDAGLDRALERAAQVRATRDSSRAAGQPPTAVPLPGGATPAPNAPAPNTPPPSAPTPDAKRP</sequence>
<keyword evidence="1 5" id="KW-0413">Isomerase</keyword>
<dbReference type="PANTHER" id="PTHR47245:SF2">
    <property type="entry name" value="PEPTIDYL-PROLYL CIS-TRANS ISOMERASE HP_0175-RELATED"/>
    <property type="match status" value="1"/>
</dbReference>
<dbReference type="Proteomes" id="UP000019151">
    <property type="component" value="Chromosome"/>
</dbReference>
<feature type="chain" id="PRO_5007931168" evidence="3">
    <location>
        <begin position="24"/>
        <end position="509"/>
    </location>
</feature>
<protein>
    <submittedName>
        <fullName evidence="5">PpiC-type peptidyl-prolyl cis-trans isomerase</fullName>
    </submittedName>
</protein>
<dbReference type="InterPro" id="IPR046357">
    <property type="entry name" value="PPIase_dom_sf"/>
</dbReference>
<dbReference type="PROSITE" id="PS01096">
    <property type="entry name" value="PPIC_PPIASE_1"/>
    <property type="match status" value="1"/>
</dbReference>
<dbReference type="PROSITE" id="PS50198">
    <property type="entry name" value="PPIC_PPIASE_2"/>
    <property type="match status" value="1"/>
</dbReference>
<dbReference type="InterPro" id="IPR050245">
    <property type="entry name" value="PrsA_foldase"/>
</dbReference>
<evidence type="ECO:0000256" key="1">
    <source>
        <dbReference type="PROSITE-ProRule" id="PRU00278"/>
    </source>
</evidence>
<accession>W0RP94</accession>
<keyword evidence="3" id="KW-0732">Signal</keyword>
<name>W0RP94_9BACT</name>
<dbReference type="Pfam" id="PF00639">
    <property type="entry name" value="Rotamase"/>
    <property type="match status" value="1"/>
</dbReference>
<gene>
    <name evidence="5" type="ORF">J421_3746</name>
</gene>
<organism evidence="5 6">
    <name type="scientific">Gemmatirosa kalamazoonensis</name>
    <dbReference type="NCBI Taxonomy" id="861299"/>
    <lineage>
        <taxon>Bacteria</taxon>
        <taxon>Pseudomonadati</taxon>
        <taxon>Gemmatimonadota</taxon>
        <taxon>Gemmatimonadia</taxon>
        <taxon>Gemmatimonadales</taxon>
        <taxon>Gemmatimonadaceae</taxon>
        <taxon>Gemmatirosa</taxon>
    </lineage>
</organism>
<evidence type="ECO:0000313" key="6">
    <source>
        <dbReference type="Proteomes" id="UP000019151"/>
    </source>
</evidence>
<dbReference type="eggNOG" id="COG0760">
    <property type="taxonomic scope" value="Bacteria"/>
</dbReference>
<feature type="domain" description="PpiC" evidence="4">
    <location>
        <begin position="131"/>
        <end position="243"/>
    </location>
</feature>
<dbReference type="SUPFAM" id="SSF54534">
    <property type="entry name" value="FKBP-like"/>
    <property type="match status" value="1"/>
</dbReference>
<feature type="compositionally biased region" description="Pro residues" evidence="2">
    <location>
        <begin position="489"/>
        <end position="502"/>
    </location>
</feature>
<dbReference type="PANTHER" id="PTHR47245">
    <property type="entry name" value="PEPTIDYLPROLYL ISOMERASE"/>
    <property type="match status" value="1"/>
</dbReference>
<evidence type="ECO:0000313" key="5">
    <source>
        <dbReference type="EMBL" id="AHG91283.1"/>
    </source>
</evidence>
<feature type="region of interest" description="Disordered" evidence="2">
    <location>
        <begin position="460"/>
        <end position="509"/>
    </location>
</feature>
<evidence type="ECO:0000256" key="3">
    <source>
        <dbReference type="SAM" id="SignalP"/>
    </source>
</evidence>
<dbReference type="HOGENOM" id="CLU_582353_0_0_0"/>
<dbReference type="InterPro" id="IPR000297">
    <property type="entry name" value="PPIase_PpiC"/>
</dbReference>
<dbReference type="RefSeq" id="WP_025412734.1">
    <property type="nucleotide sequence ID" value="NZ_CP007128.1"/>
</dbReference>
<evidence type="ECO:0000259" key="4">
    <source>
        <dbReference type="PROSITE" id="PS50198"/>
    </source>
</evidence>
<keyword evidence="1" id="KW-0697">Rotamase</keyword>
<dbReference type="OrthoDB" id="9769613at2"/>
<dbReference type="PROSITE" id="PS51257">
    <property type="entry name" value="PROKAR_LIPOPROTEIN"/>
    <property type="match status" value="1"/>
</dbReference>
<dbReference type="STRING" id="861299.J421_3746"/>
<keyword evidence="6" id="KW-1185">Reference proteome</keyword>
<dbReference type="KEGG" id="gba:J421_3746"/>
<reference evidence="5 6" key="1">
    <citation type="journal article" date="2014" name="Genome Announc.">
        <title>Genome Sequence and Methylome of Soil Bacterium Gemmatirosa kalamazoonensis KBS708T, a Member of the Rarely Cultivated Gemmatimonadetes Phylum.</title>
        <authorList>
            <person name="Debruyn J.M."/>
            <person name="Radosevich M."/>
            <person name="Wommack K.E."/>
            <person name="Polson S.W."/>
            <person name="Hauser L.J."/>
            <person name="Fawaz M.N."/>
            <person name="Korlach J."/>
            <person name="Tsai Y.C."/>
        </authorList>
    </citation>
    <scope>NUCLEOTIDE SEQUENCE [LARGE SCALE GENOMIC DNA]</scope>
    <source>
        <strain evidence="5 6">KBS708</strain>
    </source>
</reference>
<dbReference type="GO" id="GO:0003755">
    <property type="term" value="F:peptidyl-prolyl cis-trans isomerase activity"/>
    <property type="evidence" value="ECO:0007669"/>
    <property type="project" value="UniProtKB-KW"/>
</dbReference>